<proteinExistence type="predicted"/>
<dbReference type="GO" id="GO:0016740">
    <property type="term" value="F:transferase activity"/>
    <property type="evidence" value="ECO:0007669"/>
    <property type="project" value="UniProtKB-KW"/>
</dbReference>
<gene>
    <name evidence="5" type="ORF">B0H63DRAFT_396317</name>
</gene>
<dbReference type="Pfam" id="PF00282">
    <property type="entry name" value="Pyridoxal_deC"/>
    <property type="match status" value="1"/>
</dbReference>
<comment type="caution">
    <text evidence="5">The sequence shown here is derived from an EMBL/GenBank/DDBJ whole genome shotgun (WGS) entry which is preliminary data.</text>
</comment>
<feature type="non-terminal residue" evidence="5">
    <location>
        <position position="1"/>
    </location>
</feature>
<protein>
    <submittedName>
        <fullName evidence="5">Pyridoxal phosphate-dependent transferase</fullName>
    </submittedName>
</protein>
<evidence type="ECO:0000313" key="5">
    <source>
        <dbReference type="EMBL" id="KAK3381197.1"/>
    </source>
</evidence>
<name>A0AAE0NGQ3_9PEZI</name>
<evidence type="ECO:0000256" key="4">
    <source>
        <dbReference type="PIRSR" id="PIRSR602129-50"/>
    </source>
</evidence>
<comment type="cofactor">
    <cofactor evidence="1 4">
        <name>pyridoxal 5'-phosphate</name>
        <dbReference type="ChEBI" id="CHEBI:597326"/>
    </cofactor>
</comment>
<evidence type="ECO:0000313" key="6">
    <source>
        <dbReference type="Proteomes" id="UP001285441"/>
    </source>
</evidence>
<dbReference type="InterPro" id="IPR002129">
    <property type="entry name" value="PyrdxlP-dep_de-COase"/>
</dbReference>
<dbReference type="EMBL" id="JAULSW010000005">
    <property type="protein sequence ID" value="KAK3381197.1"/>
    <property type="molecule type" value="Genomic_DNA"/>
</dbReference>
<evidence type="ECO:0000256" key="1">
    <source>
        <dbReference type="ARBA" id="ARBA00001933"/>
    </source>
</evidence>
<dbReference type="GO" id="GO:0016830">
    <property type="term" value="F:carbon-carbon lyase activity"/>
    <property type="evidence" value="ECO:0007669"/>
    <property type="project" value="InterPro"/>
</dbReference>
<dbReference type="Gene3D" id="3.40.640.10">
    <property type="entry name" value="Type I PLP-dependent aspartate aminotransferase-like (Major domain)"/>
    <property type="match status" value="1"/>
</dbReference>
<accession>A0AAE0NGQ3</accession>
<dbReference type="InterPro" id="IPR015424">
    <property type="entry name" value="PyrdxlP-dep_Trfase"/>
</dbReference>
<dbReference type="PANTHER" id="PTHR42735:SF4">
    <property type="entry name" value="PYRIDOXAL PHOSPHATE-DEPENDENT DECARBOXYLASE FAMILY PROTEIN"/>
    <property type="match status" value="1"/>
</dbReference>
<reference evidence="5" key="1">
    <citation type="journal article" date="2023" name="Mol. Phylogenet. Evol.">
        <title>Genome-scale phylogeny and comparative genomics of the fungal order Sordariales.</title>
        <authorList>
            <person name="Hensen N."/>
            <person name="Bonometti L."/>
            <person name="Westerberg I."/>
            <person name="Brannstrom I.O."/>
            <person name="Guillou S."/>
            <person name="Cros-Aarteil S."/>
            <person name="Calhoun S."/>
            <person name="Haridas S."/>
            <person name="Kuo A."/>
            <person name="Mondo S."/>
            <person name="Pangilinan J."/>
            <person name="Riley R."/>
            <person name="LaButti K."/>
            <person name="Andreopoulos B."/>
            <person name="Lipzen A."/>
            <person name="Chen C."/>
            <person name="Yan M."/>
            <person name="Daum C."/>
            <person name="Ng V."/>
            <person name="Clum A."/>
            <person name="Steindorff A."/>
            <person name="Ohm R.A."/>
            <person name="Martin F."/>
            <person name="Silar P."/>
            <person name="Natvig D.O."/>
            <person name="Lalanne C."/>
            <person name="Gautier V."/>
            <person name="Ament-Velasquez S.L."/>
            <person name="Kruys A."/>
            <person name="Hutchinson M.I."/>
            <person name="Powell A.J."/>
            <person name="Barry K."/>
            <person name="Miller A.N."/>
            <person name="Grigoriev I.V."/>
            <person name="Debuchy R."/>
            <person name="Gladieux P."/>
            <person name="Hiltunen Thoren M."/>
            <person name="Johannesson H."/>
        </authorList>
    </citation>
    <scope>NUCLEOTIDE SEQUENCE</scope>
    <source>
        <strain evidence="5">CBS 232.78</strain>
    </source>
</reference>
<feature type="modified residue" description="N6-(pyridoxal phosphate)lysine" evidence="4">
    <location>
        <position position="387"/>
    </location>
</feature>
<dbReference type="InterPro" id="IPR015421">
    <property type="entry name" value="PyrdxlP-dep_Trfase_major"/>
</dbReference>
<keyword evidence="2 4" id="KW-0663">Pyridoxal phosphate</keyword>
<evidence type="ECO:0000256" key="2">
    <source>
        <dbReference type="ARBA" id="ARBA00022898"/>
    </source>
</evidence>
<dbReference type="Proteomes" id="UP001285441">
    <property type="component" value="Unassembled WGS sequence"/>
</dbReference>
<keyword evidence="3" id="KW-0456">Lyase</keyword>
<organism evidence="5 6">
    <name type="scientific">Podospora didyma</name>
    <dbReference type="NCBI Taxonomy" id="330526"/>
    <lineage>
        <taxon>Eukaryota</taxon>
        <taxon>Fungi</taxon>
        <taxon>Dikarya</taxon>
        <taxon>Ascomycota</taxon>
        <taxon>Pezizomycotina</taxon>
        <taxon>Sordariomycetes</taxon>
        <taxon>Sordariomycetidae</taxon>
        <taxon>Sordariales</taxon>
        <taxon>Podosporaceae</taxon>
        <taxon>Podospora</taxon>
    </lineage>
</organism>
<dbReference type="GO" id="GO:0019752">
    <property type="term" value="P:carboxylic acid metabolic process"/>
    <property type="evidence" value="ECO:0007669"/>
    <property type="project" value="InterPro"/>
</dbReference>
<sequence length="942" mass="105308">KKNGYTFIPQDVRSSAEFKRATAKTSKAVQETARMLGQHSIPFWSPRYQAHMCTDLAMPALLGYFMTMIYNPNNITLEASPISTVAEIEVGEQLCNLFGFNNNLLGANEPTAWAHITCDGTVANLESMWVARNLKYYPLSLRKAMDDPEGTLQFVPDTFSVRTCQGRLKRFRDLSTWELLNLKLKTVLDMPAQLYRDYGITPTFLQGALDKYNIQTVGKGVLEKHFDMEDVPKYFVAGTKHYSWPKAGAIVGIGSENIVSVPIDNSGRIDIGQLEKRLEENLKSQTAVLGAVAVIGSTEEGAVDPLRKILALRQRFQALGLSFMVHADSAWGGYFATMLPRGDSWKSSIPGRDGGDSLVPDLSLRVETQEDLFALRYCDSITVDPHKAGYIPYPAGALAYRDGRIKNLVTWTAPYLSRGADTSMGIYGVEGSADEEQFSALWAALSTPDDDFVCTPFNMLPSEASGRPELVEEEKQRIRDEILSKTNAEIIASDRDKNTMALLRALGSDLNINLFALNWRYPDGCLNTDVEEANDLMTRIIKRLSVDDPEDKPTRIPMYLTTAELSPDVYGGGCLENFKKRLGLEHDSGESLMVFRNVVMSPLASFSAKDDFINMLGDTFRRVVEEEVKASCHTHAVCQKRNEDKPDYHSFWVRGTDKIFLSYGSMFRIAKHRQQVILGVEFDRAGDKAYRELVGNTDDDIVLKTAHKVDLGCLLENFRPGKDICFWANLTTKSNGVVAPHIGVHITSLIKSRPLNRSAQDDNFPAGFMPFYLYGTEKERHIDHVLVQAPNITLSAENVALVLNDNSVDIEAVIQRGAAIVTLEGVHEAALQPFPETNEELFSGTGNCNFFFRQGAKFDVKVWEDPRGPTDGTRGMLAEMRRDQKKPLGTGTLTLGENVLVDVEKVNRDPFAEAKTAKVSKWRERFDRIGREVRAVHHNEEW</sequence>
<dbReference type="InterPro" id="IPR050477">
    <property type="entry name" value="GrpII_AminoAcid_Decarb"/>
</dbReference>
<keyword evidence="6" id="KW-1185">Reference proteome</keyword>
<reference evidence="5" key="2">
    <citation type="submission" date="2023-06" db="EMBL/GenBank/DDBJ databases">
        <authorList>
            <consortium name="Lawrence Berkeley National Laboratory"/>
            <person name="Haridas S."/>
            <person name="Hensen N."/>
            <person name="Bonometti L."/>
            <person name="Westerberg I."/>
            <person name="Brannstrom I.O."/>
            <person name="Guillou S."/>
            <person name="Cros-Aarteil S."/>
            <person name="Calhoun S."/>
            <person name="Kuo A."/>
            <person name="Mondo S."/>
            <person name="Pangilinan J."/>
            <person name="Riley R."/>
            <person name="LaButti K."/>
            <person name="Andreopoulos B."/>
            <person name="Lipzen A."/>
            <person name="Chen C."/>
            <person name="Yanf M."/>
            <person name="Daum C."/>
            <person name="Ng V."/>
            <person name="Clum A."/>
            <person name="Steindorff A."/>
            <person name="Ohm R."/>
            <person name="Martin F."/>
            <person name="Silar P."/>
            <person name="Natvig D."/>
            <person name="Lalanne C."/>
            <person name="Gautier V."/>
            <person name="Ament-velasquez S.L."/>
            <person name="Kruys A."/>
            <person name="Hutchinson M.I."/>
            <person name="Powell A.J."/>
            <person name="Barry K."/>
            <person name="Miller A.N."/>
            <person name="Grigoriev I.V."/>
            <person name="Debuchy R."/>
            <person name="Gladieux P."/>
            <person name="Thoren M.H."/>
            <person name="Johannesson H."/>
        </authorList>
    </citation>
    <scope>NUCLEOTIDE SEQUENCE</scope>
    <source>
        <strain evidence="5">CBS 232.78</strain>
    </source>
</reference>
<dbReference type="PANTHER" id="PTHR42735">
    <property type="match status" value="1"/>
</dbReference>
<dbReference type="SUPFAM" id="SSF53383">
    <property type="entry name" value="PLP-dependent transferases"/>
    <property type="match status" value="1"/>
</dbReference>
<dbReference type="GO" id="GO:0030170">
    <property type="term" value="F:pyridoxal phosphate binding"/>
    <property type="evidence" value="ECO:0007669"/>
    <property type="project" value="InterPro"/>
</dbReference>
<evidence type="ECO:0000256" key="3">
    <source>
        <dbReference type="ARBA" id="ARBA00023239"/>
    </source>
</evidence>
<keyword evidence="5" id="KW-0808">Transferase</keyword>
<dbReference type="AlphaFoldDB" id="A0AAE0NGQ3"/>